<dbReference type="RefSeq" id="WP_189564698.1">
    <property type="nucleotide sequence ID" value="NZ_BMXF01000002.1"/>
</dbReference>
<dbReference type="Gene3D" id="3.10.490.10">
    <property type="entry name" value="Gamma-glutamyl cyclotransferase-like"/>
    <property type="match status" value="1"/>
</dbReference>
<proteinExistence type="predicted"/>
<name>A0A8J3D9D4_9BACT</name>
<accession>A0A8J3D9D4</accession>
<dbReference type="InterPro" id="IPR009288">
    <property type="entry name" value="AIG2-like_dom"/>
</dbReference>
<sequence length="132" mass="15339">MNDDGNRYLFVYGTLMRGHENPFSQTLRAGSEFVGKGHFTGKLYRVDWYPGALYLPDEQSLVWGEVYRLFDFEKLIPELDEYEDVLVDEAASLYLRREVPVNLTDGQQLVCWTYLYNQPIGHLPVIEGGKFH</sequence>
<dbReference type="AlphaFoldDB" id="A0A8J3D9D4"/>
<feature type="domain" description="Gamma-glutamylcyclotransferase AIG2-like" evidence="1">
    <location>
        <begin position="9"/>
        <end position="131"/>
    </location>
</feature>
<organism evidence="2 3">
    <name type="scientific">Persicitalea jodogahamensis</name>
    <dbReference type="NCBI Taxonomy" id="402147"/>
    <lineage>
        <taxon>Bacteria</taxon>
        <taxon>Pseudomonadati</taxon>
        <taxon>Bacteroidota</taxon>
        <taxon>Cytophagia</taxon>
        <taxon>Cytophagales</taxon>
        <taxon>Spirosomataceae</taxon>
        <taxon>Persicitalea</taxon>
    </lineage>
</organism>
<evidence type="ECO:0000259" key="1">
    <source>
        <dbReference type="Pfam" id="PF06094"/>
    </source>
</evidence>
<dbReference type="InterPro" id="IPR013024">
    <property type="entry name" value="GGCT-like"/>
</dbReference>
<evidence type="ECO:0000313" key="3">
    <source>
        <dbReference type="Proteomes" id="UP000598271"/>
    </source>
</evidence>
<comment type="caution">
    <text evidence="2">The sequence shown here is derived from an EMBL/GenBank/DDBJ whole genome shotgun (WGS) entry which is preliminary data.</text>
</comment>
<dbReference type="CDD" id="cd06661">
    <property type="entry name" value="GGCT_like"/>
    <property type="match status" value="1"/>
</dbReference>
<gene>
    <name evidence="2" type="ORF">GCM10007390_24230</name>
</gene>
<evidence type="ECO:0000313" key="2">
    <source>
        <dbReference type="EMBL" id="GHB69762.1"/>
    </source>
</evidence>
<dbReference type="InterPro" id="IPR036568">
    <property type="entry name" value="GGCT-like_sf"/>
</dbReference>
<reference evidence="2 3" key="1">
    <citation type="journal article" date="2014" name="Int. J. Syst. Evol. Microbiol.">
        <title>Complete genome sequence of Corynebacterium casei LMG S-19264T (=DSM 44701T), isolated from a smear-ripened cheese.</title>
        <authorList>
            <consortium name="US DOE Joint Genome Institute (JGI-PGF)"/>
            <person name="Walter F."/>
            <person name="Albersmeier A."/>
            <person name="Kalinowski J."/>
            <person name="Ruckert C."/>
        </authorList>
    </citation>
    <scope>NUCLEOTIDE SEQUENCE [LARGE SCALE GENOMIC DNA]</scope>
    <source>
        <strain evidence="2 3">KCTC 12866</strain>
    </source>
</reference>
<dbReference type="SUPFAM" id="SSF110857">
    <property type="entry name" value="Gamma-glutamyl cyclotransferase-like"/>
    <property type="match status" value="1"/>
</dbReference>
<dbReference type="Pfam" id="PF06094">
    <property type="entry name" value="GGACT"/>
    <property type="match status" value="1"/>
</dbReference>
<protein>
    <submittedName>
        <fullName evidence="2">Gamma-glutamylcyclotransferase</fullName>
    </submittedName>
</protein>
<dbReference type="Proteomes" id="UP000598271">
    <property type="component" value="Unassembled WGS sequence"/>
</dbReference>
<dbReference type="EMBL" id="BMXF01000002">
    <property type="protein sequence ID" value="GHB69762.1"/>
    <property type="molecule type" value="Genomic_DNA"/>
</dbReference>
<keyword evidence="3" id="KW-1185">Reference proteome</keyword>